<accession>A0A0A2N8R6</accession>
<gene>
    <name evidence="2" type="ORF">DF183_15400</name>
    <name evidence="4" type="ORF">M2J83_08045</name>
    <name evidence="3" type="ORF">MXF72_11400</name>
</gene>
<dbReference type="eggNOG" id="ENOG503169C">
    <property type="taxonomic scope" value="Bacteria"/>
</dbReference>
<dbReference type="RefSeq" id="WP_009455589.1">
    <property type="nucleotide sequence ID" value="NZ_CAXOJJ010000002.1"/>
</dbReference>
<dbReference type="EMBL" id="CP095873">
    <property type="protein sequence ID" value="UPL20030.1"/>
    <property type="molecule type" value="Genomic_DNA"/>
</dbReference>
<evidence type="ECO:0000313" key="3">
    <source>
        <dbReference type="EMBL" id="UPL20030.1"/>
    </source>
</evidence>
<evidence type="ECO:0000313" key="2">
    <source>
        <dbReference type="EMBL" id="PWE13210.1"/>
    </source>
</evidence>
<organism evidence="2 5">
    <name type="scientific">Alcaligenes faecalis</name>
    <dbReference type="NCBI Taxonomy" id="511"/>
    <lineage>
        <taxon>Bacteria</taxon>
        <taxon>Pseudomonadati</taxon>
        <taxon>Pseudomonadota</taxon>
        <taxon>Betaproteobacteria</taxon>
        <taxon>Burkholderiales</taxon>
        <taxon>Alcaligenaceae</taxon>
        <taxon>Alcaligenes</taxon>
    </lineage>
</organism>
<evidence type="ECO:0000313" key="6">
    <source>
        <dbReference type="Proteomes" id="UP001211866"/>
    </source>
</evidence>
<dbReference type="EMBL" id="CP096916">
    <property type="protein sequence ID" value="WBM39751.1"/>
    <property type="molecule type" value="Genomic_DNA"/>
</dbReference>
<proteinExistence type="predicted"/>
<reference evidence="3" key="3">
    <citation type="submission" date="2022-04" db="EMBL/GenBank/DDBJ databases">
        <title>Genomic mining of Alcaligenes faecalis D334 producing ectoin and derivatives.</title>
        <authorList>
            <person name="Doan V.T."/>
            <person name="Quach N.T."/>
            <person name="Vu T.-H.-N."/>
            <person name="Phi Q.-T."/>
        </authorList>
    </citation>
    <scope>NUCLEOTIDE SEQUENCE</scope>
    <source>
        <strain evidence="3">D334</strain>
    </source>
</reference>
<reference evidence="2 5" key="2">
    <citation type="submission" date="2018-05" db="EMBL/GenBank/DDBJ databases">
        <authorList>
            <person name="Lanie J.A."/>
            <person name="Ng W.-L."/>
            <person name="Kazmierczak K.M."/>
            <person name="Andrzejewski T.M."/>
            <person name="Davidsen T.M."/>
            <person name="Wayne K.J."/>
            <person name="Tettelin H."/>
            <person name="Glass J.I."/>
            <person name="Rusch D."/>
            <person name="Podicherti R."/>
            <person name="Tsui H.-C.T."/>
            <person name="Winkler M.E."/>
        </authorList>
    </citation>
    <scope>NUCLEOTIDE SEQUENCE [LARGE SCALE GENOMIC DNA]</scope>
    <source>
        <strain evidence="2 5">YBY</strain>
    </source>
</reference>
<dbReference type="Proteomes" id="UP000830925">
    <property type="component" value="Chromosome"/>
</dbReference>
<protein>
    <submittedName>
        <fullName evidence="2">Uncharacterized protein</fullName>
    </submittedName>
</protein>
<reference evidence="4 6" key="4">
    <citation type="submission" date="2022-05" db="EMBL/GenBank/DDBJ databases">
        <title>Complete sequence of strain NY11312.</title>
        <authorList>
            <person name="Zhou D."/>
        </authorList>
    </citation>
    <scope>NUCLEOTIDE SEQUENCE [LARGE SCALE GENOMIC DNA]</scope>
    <source>
        <strain evidence="4 6">NY11312</strain>
    </source>
</reference>
<dbReference type="Proteomes" id="UP001211866">
    <property type="component" value="Chromosome"/>
</dbReference>
<feature type="region of interest" description="Disordered" evidence="1">
    <location>
        <begin position="88"/>
        <end position="107"/>
    </location>
</feature>
<keyword evidence="6" id="KW-1185">Reference proteome</keyword>
<reference evidence="2 5" key="1">
    <citation type="submission" date="2018-05" db="EMBL/GenBank/DDBJ databases">
        <title>Genome Sequence of an Efficient Indole-Degrading Bacterium, Alcaligenes sp.YBY.</title>
        <authorList>
            <person name="Yang B."/>
        </authorList>
    </citation>
    <scope>NUCLEOTIDE SEQUENCE [LARGE SCALE GENOMIC DNA]</scope>
    <source>
        <strain evidence="2 5">YBY</strain>
    </source>
</reference>
<dbReference type="GeneID" id="96775955"/>
<dbReference type="EMBL" id="QEXO01000004">
    <property type="protein sequence ID" value="PWE13210.1"/>
    <property type="molecule type" value="Genomic_DNA"/>
</dbReference>
<dbReference type="KEGG" id="afa:UZ73_16465"/>
<evidence type="ECO:0000313" key="5">
    <source>
        <dbReference type="Proteomes" id="UP000245216"/>
    </source>
</evidence>
<evidence type="ECO:0000313" key="4">
    <source>
        <dbReference type="EMBL" id="WBM39751.1"/>
    </source>
</evidence>
<evidence type="ECO:0000256" key="1">
    <source>
        <dbReference type="SAM" id="MobiDB-lite"/>
    </source>
</evidence>
<dbReference type="AlphaFoldDB" id="A0A0A2N8R6"/>
<dbReference type="OrthoDB" id="8688988at2"/>
<name>A0A0A2N8R6_ALCFA</name>
<dbReference type="Proteomes" id="UP000245216">
    <property type="component" value="Unassembled WGS sequence"/>
</dbReference>
<sequence length="157" mass="17132">MSSLPCQGAIVTFTLQQLRAATQAGGILGVSIKGQGNHFFVQVATRAGQAVLVTARSKDPRSFKSPLQAMVLLKQVGIVTGQFDLTQYSPDQHETAPRSRRRPAKPSKLGLRWNRIAESISSPAQPSLDDPSLDISEEQTRRLIARQENQQLSLLGN</sequence>
<accession>A0A0M9IEC3</accession>